<sequence length="76" mass="8131">MNCMHRCRSGCRNTTLHPFQPNTGTSCSYCRACRDWVSGSRCTGASLSVGLRGEKKRTRVGHGAVGAGKKTGPAFI</sequence>
<protein>
    <submittedName>
        <fullName evidence="1">Uncharacterized protein</fullName>
    </submittedName>
</protein>
<proteinExistence type="predicted"/>
<evidence type="ECO:0000313" key="2">
    <source>
        <dbReference type="Proteomes" id="UP000623129"/>
    </source>
</evidence>
<dbReference type="AlphaFoldDB" id="A0A833R3W5"/>
<name>A0A833R3W5_9POAL</name>
<evidence type="ECO:0000313" key="1">
    <source>
        <dbReference type="EMBL" id="KAF3332822.1"/>
    </source>
</evidence>
<accession>A0A833R3W5</accession>
<gene>
    <name evidence="1" type="ORF">FCM35_KLT02399</name>
</gene>
<dbReference type="Proteomes" id="UP000623129">
    <property type="component" value="Unassembled WGS sequence"/>
</dbReference>
<comment type="caution">
    <text evidence="1">The sequence shown here is derived from an EMBL/GenBank/DDBJ whole genome shotgun (WGS) entry which is preliminary data.</text>
</comment>
<dbReference type="PROSITE" id="PS51257">
    <property type="entry name" value="PROKAR_LIPOPROTEIN"/>
    <property type="match status" value="1"/>
</dbReference>
<organism evidence="1 2">
    <name type="scientific">Carex littledalei</name>
    <dbReference type="NCBI Taxonomy" id="544730"/>
    <lineage>
        <taxon>Eukaryota</taxon>
        <taxon>Viridiplantae</taxon>
        <taxon>Streptophyta</taxon>
        <taxon>Embryophyta</taxon>
        <taxon>Tracheophyta</taxon>
        <taxon>Spermatophyta</taxon>
        <taxon>Magnoliopsida</taxon>
        <taxon>Liliopsida</taxon>
        <taxon>Poales</taxon>
        <taxon>Cyperaceae</taxon>
        <taxon>Cyperoideae</taxon>
        <taxon>Cariceae</taxon>
        <taxon>Carex</taxon>
        <taxon>Carex subgen. Euthyceras</taxon>
    </lineage>
</organism>
<dbReference type="EMBL" id="SWLB01000011">
    <property type="protein sequence ID" value="KAF3332822.1"/>
    <property type="molecule type" value="Genomic_DNA"/>
</dbReference>
<keyword evidence="2" id="KW-1185">Reference proteome</keyword>
<reference evidence="1" key="1">
    <citation type="submission" date="2020-01" db="EMBL/GenBank/DDBJ databases">
        <title>Genome sequence of Kobresia littledalei, the first chromosome-level genome in the family Cyperaceae.</title>
        <authorList>
            <person name="Qu G."/>
        </authorList>
    </citation>
    <scope>NUCLEOTIDE SEQUENCE</scope>
    <source>
        <strain evidence="1">C.B.Clarke</strain>
        <tissue evidence="1">Leaf</tissue>
    </source>
</reference>